<reference evidence="1" key="1">
    <citation type="journal article" date="2014" name="Front. Microbiol.">
        <title>High frequency of phylogenetically diverse reductive dehalogenase-homologous genes in deep subseafloor sedimentary metagenomes.</title>
        <authorList>
            <person name="Kawai M."/>
            <person name="Futagami T."/>
            <person name="Toyoda A."/>
            <person name="Takaki Y."/>
            <person name="Nishi S."/>
            <person name="Hori S."/>
            <person name="Arai W."/>
            <person name="Tsubouchi T."/>
            <person name="Morono Y."/>
            <person name="Uchiyama I."/>
            <person name="Ito T."/>
            <person name="Fujiyama A."/>
            <person name="Inagaki F."/>
            <person name="Takami H."/>
        </authorList>
    </citation>
    <scope>NUCLEOTIDE SEQUENCE</scope>
    <source>
        <strain evidence="1">Expedition CK06-06</strain>
    </source>
</reference>
<dbReference type="PANTHER" id="PTHR35271">
    <property type="entry name" value="ABC TRANSPORTER, SUBSTRATE-BINDING LIPOPROTEIN-RELATED"/>
    <property type="match status" value="1"/>
</dbReference>
<comment type="caution">
    <text evidence="1">The sequence shown here is derived from an EMBL/GenBank/DDBJ whole genome shotgun (WGS) entry which is preliminary data.</text>
</comment>
<organism evidence="1">
    <name type="scientific">marine sediment metagenome</name>
    <dbReference type="NCBI Taxonomy" id="412755"/>
    <lineage>
        <taxon>unclassified sequences</taxon>
        <taxon>metagenomes</taxon>
        <taxon>ecological metagenomes</taxon>
    </lineage>
</organism>
<evidence type="ECO:0000313" key="1">
    <source>
        <dbReference type="EMBL" id="GAI79969.1"/>
    </source>
</evidence>
<dbReference type="SUPFAM" id="SSF53822">
    <property type="entry name" value="Periplasmic binding protein-like I"/>
    <property type="match status" value="1"/>
</dbReference>
<gene>
    <name evidence="1" type="ORF">S12H4_22935</name>
</gene>
<dbReference type="InterPro" id="IPR028082">
    <property type="entry name" value="Peripla_BP_I"/>
</dbReference>
<feature type="non-terminal residue" evidence="1">
    <location>
        <position position="1"/>
    </location>
</feature>
<dbReference type="Pfam" id="PF04392">
    <property type="entry name" value="ABC_sub_bind"/>
    <property type="match status" value="1"/>
</dbReference>
<dbReference type="EMBL" id="BARW01012063">
    <property type="protein sequence ID" value="GAI79969.1"/>
    <property type="molecule type" value="Genomic_DNA"/>
</dbReference>
<feature type="non-terminal residue" evidence="1">
    <location>
        <position position="219"/>
    </location>
</feature>
<accession>X1TIY2</accession>
<dbReference type="InterPro" id="IPR007487">
    <property type="entry name" value="ABC_transpt-TYRBP-like"/>
</dbReference>
<dbReference type="AlphaFoldDB" id="X1TIY2"/>
<protein>
    <submittedName>
        <fullName evidence="1">Uncharacterized protein</fullName>
    </submittedName>
</protein>
<sequence length="219" mass="24267">DDNACELVAKEYIGESLPFVFCGMNGEPEDYGFPAQNITGVIERHHLETTINLLKRLVPNVEQVAIITDDSPTSRGFIASMKKITSPIEISEFYATNDFDAWKAKVKELQSRVDAIGIFVYHTIKENGGEESLPPEDVMRWTLENSKLPDFTFLDLTVRDGVLCGVTVSGYEQGRAAAEIAIRILNGEKPADIPIECPEKGTPIVNEIRAKELNIEIPA</sequence>
<name>X1TIY2_9ZZZZ</name>
<proteinExistence type="predicted"/>
<dbReference type="Gene3D" id="3.40.50.2300">
    <property type="match status" value="1"/>
</dbReference>
<dbReference type="PANTHER" id="PTHR35271:SF1">
    <property type="entry name" value="ABC TRANSPORTER, SUBSTRATE-BINDING LIPOPROTEIN"/>
    <property type="match status" value="1"/>
</dbReference>